<evidence type="ECO:0000256" key="16">
    <source>
        <dbReference type="NCBIfam" id="TIGR00593"/>
    </source>
</evidence>
<dbReference type="InterPro" id="IPR043502">
    <property type="entry name" value="DNA/RNA_pol_sf"/>
</dbReference>
<evidence type="ECO:0000256" key="1">
    <source>
        <dbReference type="ARBA" id="ARBA00007705"/>
    </source>
</evidence>
<evidence type="ECO:0000256" key="9">
    <source>
        <dbReference type="ARBA" id="ARBA00022801"/>
    </source>
</evidence>
<dbReference type="Pfam" id="PF00476">
    <property type="entry name" value="DNA_pol_A"/>
    <property type="match status" value="1"/>
</dbReference>
<evidence type="ECO:0000259" key="20">
    <source>
        <dbReference type="SMART" id="SM00482"/>
    </source>
</evidence>
<evidence type="ECO:0000256" key="2">
    <source>
        <dbReference type="ARBA" id="ARBA00012417"/>
    </source>
</evidence>
<dbReference type="InterPro" id="IPR019760">
    <property type="entry name" value="DNA-dir_DNA_pol_A_CS"/>
</dbReference>
<keyword evidence="13 17" id="KW-0234">DNA repair</keyword>
<evidence type="ECO:0000256" key="5">
    <source>
        <dbReference type="ARBA" id="ARBA00022695"/>
    </source>
</evidence>
<dbReference type="Gene3D" id="3.30.70.370">
    <property type="match status" value="1"/>
</dbReference>
<dbReference type="Gene3D" id="1.10.150.20">
    <property type="entry name" value="5' to 3' exonuclease, C-terminal subdomain"/>
    <property type="match status" value="2"/>
</dbReference>
<organism evidence="21 22">
    <name type="scientific">Demequina lutea</name>
    <dbReference type="NCBI Taxonomy" id="431489"/>
    <lineage>
        <taxon>Bacteria</taxon>
        <taxon>Bacillati</taxon>
        <taxon>Actinomycetota</taxon>
        <taxon>Actinomycetes</taxon>
        <taxon>Micrococcales</taxon>
        <taxon>Demequinaceae</taxon>
        <taxon>Demequina</taxon>
    </lineage>
</organism>
<dbReference type="Proteomes" id="UP000547973">
    <property type="component" value="Unassembled WGS sequence"/>
</dbReference>
<dbReference type="InterPro" id="IPR029060">
    <property type="entry name" value="PIN-like_dom_sf"/>
</dbReference>
<keyword evidence="4 17" id="KW-0808">Transferase</keyword>
<protein>
    <recommendedName>
        <fullName evidence="3 16">DNA polymerase I</fullName>
        <ecNumber evidence="2 16">2.7.7.7</ecNumber>
    </recommendedName>
</protein>
<gene>
    <name evidence="17" type="primary">polA</name>
    <name evidence="21" type="ORF">BKA03_001660</name>
</gene>
<evidence type="ECO:0000256" key="4">
    <source>
        <dbReference type="ARBA" id="ARBA00022679"/>
    </source>
</evidence>
<dbReference type="SMART" id="SM00474">
    <property type="entry name" value="35EXOc"/>
    <property type="match status" value="1"/>
</dbReference>
<dbReference type="Pfam" id="PF02739">
    <property type="entry name" value="5_3_exonuc_N"/>
    <property type="match status" value="1"/>
</dbReference>
<dbReference type="Gene3D" id="3.40.50.1010">
    <property type="entry name" value="5'-nuclease"/>
    <property type="match status" value="1"/>
</dbReference>
<comment type="similarity">
    <text evidence="1 17">Belongs to the DNA polymerase type-A family.</text>
</comment>
<dbReference type="InterPro" id="IPR020046">
    <property type="entry name" value="5-3_exonucl_a-hlix_arch_N"/>
</dbReference>
<dbReference type="FunFam" id="1.10.150.20:FF:000002">
    <property type="entry name" value="DNA polymerase I"/>
    <property type="match status" value="1"/>
</dbReference>
<dbReference type="GO" id="GO:0003887">
    <property type="term" value="F:DNA-directed DNA polymerase activity"/>
    <property type="evidence" value="ECO:0007669"/>
    <property type="project" value="UniProtKB-UniRule"/>
</dbReference>
<evidence type="ECO:0000256" key="17">
    <source>
        <dbReference type="RuleBase" id="RU004460"/>
    </source>
</evidence>
<dbReference type="SMART" id="SM00482">
    <property type="entry name" value="POLAc"/>
    <property type="match status" value="1"/>
</dbReference>
<dbReference type="InterPro" id="IPR002298">
    <property type="entry name" value="DNA_polymerase_A"/>
</dbReference>
<dbReference type="SUPFAM" id="SSF53098">
    <property type="entry name" value="Ribonuclease H-like"/>
    <property type="match status" value="1"/>
</dbReference>
<dbReference type="InterPro" id="IPR018320">
    <property type="entry name" value="DNA_polymerase_1"/>
</dbReference>
<dbReference type="CDD" id="cd08637">
    <property type="entry name" value="DNA_pol_A_pol_I_C"/>
    <property type="match status" value="1"/>
</dbReference>
<evidence type="ECO:0000256" key="6">
    <source>
        <dbReference type="ARBA" id="ARBA00022705"/>
    </source>
</evidence>
<dbReference type="CDD" id="cd06140">
    <property type="entry name" value="DNA_polA_I_Bacillus_like_exo"/>
    <property type="match status" value="1"/>
</dbReference>
<dbReference type="InterPro" id="IPR020045">
    <property type="entry name" value="DNA_polI_H3TH"/>
</dbReference>
<keyword evidence="9" id="KW-0378">Hydrolase</keyword>
<dbReference type="CDD" id="cd09898">
    <property type="entry name" value="H3TH_53EXO"/>
    <property type="match status" value="1"/>
</dbReference>
<evidence type="ECO:0000313" key="21">
    <source>
        <dbReference type="EMBL" id="NYI41541.1"/>
    </source>
</evidence>
<keyword evidence="22" id="KW-1185">Reference proteome</keyword>
<dbReference type="InterPro" id="IPR002562">
    <property type="entry name" value="3'-5'_exonuclease_dom"/>
</dbReference>
<comment type="function">
    <text evidence="15">In addition to polymerase activity, this DNA polymerase exhibits 3'-5' and 5'-3' exonuclease activity.</text>
</comment>
<keyword evidence="6 17" id="KW-0235">DNA replication</keyword>
<keyword evidence="11 17" id="KW-0239">DNA-directed DNA polymerase</keyword>
<evidence type="ECO:0000256" key="10">
    <source>
        <dbReference type="ARBA" id="ARBA00022839"/>
    </source>
</evidence>
<proteinExistence type="inferred from homology"/>
<keyword evidence="10" id="KW-0269">Exonuclease</keyword>
<evidence type="ECO:0000256" key="7">
    <source>
        <dbReference type="ARBA" id="ARBA00022722"/>
    </source>
</evidence>
<keyword evidence="5 17" id="KW-0548">Nucleotidyltransferase</keyword>
<name>A0A7Y9ZAD3_9MICO</name>
<evidence type="ECO:0000256" key="14">
    <source>
        <dbReference type="ARBA" id="ARBA00049244"/>
    </source>
</evidence>
<dbReference type="InterPro" id="IPR008918">
    <property type="entry name" value="HhH2"/>
</dbReference>
<dbReference type="PROSITE" id="PS00447">
    <property type="entry name" value="DNA_POLYMERASE_A"/>
    <property type="match status" value="1"/>
</dbReference>
<evidence type="ECO:0000256" key="15">
    <source>
        <dbReference type="ARBA" id="ARBA00053603"/>
    </source>
</evidence>
<dbReference type="Pfam" id="PF01367">
    <property type="entry name" value="5_3_exonuc"/>
    <property type="match status" value="1"/>
</dbReference>
<reference evidence="21 22" key="1">
    <citation type="submission" date="2020-07" db="EMBL/GenBank/DDBJ databases">
        <title>Sequencing the genomes of 1000 actinobacteria strains.</title>
        <authorList>
            <person name="Klenk H.-P."/>
        </authorList>
    </citation>
    <scope>NUCLEOTIDE SEQUENCE [LARGE SCALE GENOMIC DNA]</scope>
    <source>
        <strain evidence="21 22">DSM 19970</strain>
    </source>
</reference>
<dbReference type="GO" id="GO:0003677">
    <property type="term" value="F:DNA binding"/>
    <property type="evidence" value="ECO:0007669"/>
    <property type="project" value="UniProtKB-UniRule"/>
</dbReference>
<keyword evidence="7" id="KW-0540">Nuclease</keyword>
<evidence type="ECO:0000256" key="8">
    <source>
        <dbReference type="ARBA" id="ARBA00022763"/>
    </source>
</evidence>
<dbReference type="NCBIfam" id="NF004397">
    <property type="entry name" value="PRK05755.1"/>
    <property type="match status" value="1"/>
</dbReference>
<keyword evidence="12 17" id="KW-0238">DNA-binding</keyword>
<dbReference type="InterPro" id="IPR012337">
    <property type="entry name" value="RNaseH-like_sf"/>
</dbReference>
<dbReference type="GO" id="GO:0008409">
    <property type="term" value="F:5'-3' exonuclease activity"/>
    <property type="evidence" value="ECO:0007669"/>
    <property type="project" value="InterPro"/>
</dbReference>
<dbReference type="PANTHER" id="PTHR10133">
    <property type="entry name" value="DNA POLYMERASE I"/>
    <property type="match status" value="1"/>
</dbReference>
<keyword evidence="8 17" id="KW-0227">DNA damage</keyword>
<dbReference type="GO" id="GO:0006261">
    <property type="term" value="P:DNA-templated DNA replication"/>
    <property type="evidence" value="ECO:0007669"/>
    <property type="project" value="UniProtKB-UniRule"/>
</dbReference>
<evidence type="ECO:0000256" key="3">
    <source>
        <dbReference type="ARBA" id="ARBA00020311"/>
    </source>
</evidence>
<evidence type="ECO:0000256" key="13">
    <source>
        <dbReference type="ARBA" id="ARBA00023204"/>
    </source>
</evidence>
<evidence type="ECO:0000256" key="12">
    <source>
        <dbReference type="ARBA" id="ARBA00023125"/>
    </source>
</evidence>
<evidence type="ECO:0000256" key="11">
    <source>
        <dbReference type="ARBA" id="ARBA00022932"/>
    </source>
</evidence>
<dbReference type="AlphaFoldDB" id="A0A7Y9ZAD3"/>
<dbReference type="SUPFAM" id="SSF47807">
    <property type="entry name" value="5' to 3' exonuclease, C-terminal subdomain"/>
    <property type="match status" value="1"/>
</dbReference>
<accession>A0A7Y9ZAD3</accession>
<feature type="domain" description="3'-5' exonuclease" evidence="18">
    <location>
        <begin position="295"/>
        <end position="456"/>
    </location>
</feature>
<dbReference type="GO" id="GO:0008408">
    <property type="term" value="F:3'-5' exonuclease activity"/>
    <property type="evidence" value="ECO:0007669"/>
    <property type="project" value="InterPro"/>
</dbReference>
<evidence type="ECO:0000313" key="22">
    <source>
        <dbReference type="Proteomes" id="UP000547973"/>
    </source>
</evidence>
<evidence type="ECO:0000259" key="19">
    <source>
        <dbReference type="SMART" id="SM00475"/>
    </source>
</evidence>
<feature type="domain" description="DNA-directed DNA polymerase family A palm" evidence="20">
    <location>
        <begin position="623"/>
        <end position="830"/>
    </location>
</feature>
<dbReference type="SMART" id="SM00279">
    <property type="entry name" value="HhH2"/>
    <property type="match status" value="1"/>
</dbReference>
<dbReference type="EC" id="2.7.7.7" evidence="2 16"/>
<sequence>MAFRAFFALPVENFATSDGAPTNGVYGFTAMLATLLGDRKPTHAAVAFDLPGGTFRTERLPSYKGTRDATPPEFEPQVPLMREVLKALGVAAVDKPRFEADDLLATYARLGREAGMRVLVVSGDRDTIQLVTEDVTLLYPRKGVSDLIEYTPETVFERYAVAPHEYPDLAALVGETSDNLPGVPGVGPKTAAKWIATYGGLDGILASANDIPGKVGESLRANLDTVRLNRELNHLLTDLEVDVTLDQMRLHGADAAAVHAVCDALQFRGLRSRLLAFVTDPSTGVDDEEVTSAVDVTVSAPAAVAEVVALTGSVALHVRSDAGDAWALGIAQGEHAWGLDLGAIAQDEDKALAAWLADAAVAKVFHGAKDAMHALATRGYRLGGVADDTQIATYLAVPAQGRLDLDDVAERLLGERSTAAAGGQLDLGMGGSALEEAAKNAHRVQRLAAILAEDLTKSSMTSLYREMEIPLVEALFRMEESGVAVDDGELESLSSQALSRVEKAAEEAFASIGTRVNLGSPRQLQEVLFEQLRMPKTKKIKTGYTTDAASLADLYERQPHPFLEALLAHRDATKLAQIIQTLRDAIGTDGRIHTTFSQTVASTGRLSSKDPNLQNIPIRTEEGHRIREAFVVGEGYETLVTADYSQIEMRIMAHLSGDEALINAFKEGEDLHRFVGSRVFGVPPEGVTPQMRSHVKAMSYGLAYGLSSFGLARQLSVSVGEAQALMDDYFSRFGAVREYLSGVVKQATIDGYTETLFGRKRFLPDLESSNRQRRDMAERMALNAPIQGSAADLIKRAMLAVDGRLASEGLSSRQILQVHDELVVEAAPGEADAVETILREEMARAGELSVPLDVNVGRGTNWRIAGH</sequence>
<dbReference type="InterPro" id="IPR054690">
    <property type="entry name" value="DNA_polI_exonuclease"/>
</dbReference>
<comment type="caution">
    <text evidence="21">The sequence shown here is derived from an EMBL/GenBank/DDBJ whole genome shotgun (WGS) entry which is preliminary data.</text>
</comment>
<dbReference type="InterPro" id="IPR036397">
    <property type="entry name" value="RNaseH_sf"/>
</dbReference>
<dbReference type="PRINTS" id="PR00868">
    <property type="entry name" value="DNAPOLI"/>
</dbReference>
<comment type="catalytic activity">
    <reaction evidence="14 17">
        <text>DNA(n) + a 2'-deoxyribonucleoside 5'-triphosphate = DNA(n+1) + diphosphate</text>
        <dbReference type="Rhea" id="RHEA:22508"/>
        <dbReference type="Rhea" id="RHEA-COMP:17339"/>
        <dbReference type="Rhea" id="RHEA-COMP:17340"/>
        <dbReference type="ChEBI" id="CHEBI:33019"/>
        <dbReference type="ChEBI" id="CHEBI:61560"/>
        <dbReference type="ChEBI" id="CHEBI:173112"/>
        <dbReference type="EC" id="2.7.7.7"/>
    </reaction>
</comment>
<dbReference type="Gene3D" id="1.20.1060.10">
    <property type="entry name" value="Taq DNA Polymerase, Chain T, domain 4"/>
    <property type="match status" value="1"/>
</dbReference>
<dbReference type="NCBIfam" id="TIGR00593">
    <property type="entry name" value="pola"/>
    <property type="match status" value="1"/>
</dbReference>
<evidence type="ECO:0000259" key="18">
    <source>
        <dbReference type="SMART" id="SM00474"/>
    </source>
</evidence>
<dbReference type="InterPro" id="IPR036279">
    <property type="entry name" value="5-3_exonuclease_C_sf"/>
</dbReference>
<dbReference type="SUPFAM" id="SSF56672">
    <property type="entry name" value="DNA/RNA polymerases"/>
    <property type="match status" value="1"/>
</dbReference>
<dbReference type="GO" id="GO:0006302">
    <property type="term" value="P:double-strand break repair"/>
    <property type="evidence" value="ECO:0007669"/>
    <property type="project" value="TreeGrafter"/>
</dbReference>
<dbReference type="PANTHER" id="PTHR10133:SF27">
    <property type="entry name" value="DNA POLYMERASE NU"/>
    <property type="match status" value="1"/>
</dbReference>
<dbReference type="EMBL" id="JACBZO010000001">
    <property type="protein sequence ID" value="NYI41541.1"/>
    <property type="molecule type" value="Genomic_DNA"/>
</dbReference>
<dbReference type="CDD" id="cd09859">
    <property type="entry name" value="PIN_53EXO"/>
    <property type="match status" value="1"/>
</dbReference>
<dbReference type="InterPro" id="IPR001098">
    <property type="entry name" value="DNA-dir_DNA_pol_A_palm_dom"/>
</dbReference>
<dbReference type="Pfam" id="PF22619">
    <property type="entry name" value="DNA_polI_exo1"/>
    <property type="match status" value="1"/>
</dbReference>
<feature type="domain" description="5'-3' exonuclease" evidence="19">
    <location>
        <begin position="1"/>
        <end position="251"/>
    </location>
</feature>
<dbReference type="SUPFAM" id="SSF88723">
    <property type="entry name" value="PIN domain-like"/>
    <property type="match status" value="1"/>
</dbReference>
<dbReference type="Gene3D" id="3.30.420.10">
    <property type="entry name" value="Ribonuclease H-like superfamily/Ribonuclease H"/>
    <property type="match status" value="1"/>
</dbReference>
<dbReference type="SMART" id="SM00475">
    <property type="entry name" value="53EXOc"/>
    <property type="match status" value="1"/>
</dbReference>
<dbReference type="InterPro" id="IPR002421">
    <property type="entry name" value="5-3_exonuclease"/>
</dbReference>
<dbReference type="FunFam" id="1.10.150.20:FF:000003">
    <property type="entry name" value="DNA polymerase I"/>
    <property type="match status" value="1"/>
</dbReference>